<evidence type="ECO:0000256" key="10">
    <source>
        <dbReference type="ARBA" id="ARBA00023002"/>
    </source>
</evidence>
<keyword evidence="20" id="KW-1185">Reference proteome</keyword>
<organism evidence="19 20">
    <name type="scientific">Rehaibacterium terrae</name>
    <dbReference type="NCBI Taxonomy" id="1341696"/>
    <lineage>
        <taxon>Bacteria</taxon>
        <taxon>Pseudomonadati</taxon>
        <taxon>Pseudomonadota</taxon>
        <taxon>Gammaproteobacteria</taxon>
        <taxon>Lysobacterales</taxon>
        <taxon>Lysobacteraceae</taxon>
        <taxon>Rehaibacterium</taxon>
    </lineage>
</organism>
<dbReference type="SUPFAM" id="SSF103501">
    <property type="entry name" value="Respiratory nitrate reductase 1 gamma chain"/>
    <property type="match status" value="1"/>
</dbReference>
<feature type="binding site" description="axial binding residue" evidence="16">
    <location>
        <position position="190"/>
    </location>
    <ligand>
        <name>heme b</name>
        <dbReference type="ChEBI" id="CHEBI:60344"/>
        <label>1</label>
    </ligand>
    <ligandPart>
        <name>Fe</name>
        <dbReference type="ChEBI" id="CHEBI:18248"/>
    </ligandPart>
</feature>
<dbReference type="NCBIfam" id="TIGR00351">
    <property type="entry name" value="narI"/>
    <property type="match status" value="1"/>
</dbReference>
<evidence type="ECO:0000256" key="14">
    <source>
        <dbReference type="ARBA" id="ARBA00048294"/>
    </source>
</evidence>
<dbReference type="Pfam" id="PF02665">
    <property type="entry name" value="Nitrate_red_gam"/>
    <property type="match status" value="1"/>
</dbReference>
<keyword evidence="8" id="KW-0249">Electron transport</keyword>
<evidence type="ECO:0000256" key="3">
    <source>
        <dbReference type="ARBA" id="ARBA00022448"/>
    </source>
</evidence>
<keyword evidence="11 16" id="KW-0408">Iron</keyword>
<dbReference type="GO" id="GO:0046872">
    <property type="term" value="F:metal ion binding"/>
    <property type="evidence" value="ECO:0007669"/>
    <property type="project" value="UniProtKB-KW"/>
</dbReference>
<dbReference type="EC" id="1.7.5.1" evidence="2"/>
<protein>
    <recommendedName>
        <fullName evidence="2">nitrate reductase (quinone)</fullName>
        <ecNumber evidence="2">1.7.5.1</ecNumber>
    </recommendedName>
</protein>
<keyword evidence="6 17" id="KW-0812">Transmembrane</keyword>
<feature type="transmembrane region" description="Helical" evidence="17">
    <location>
        <begin position="131"/>
        <end position="151"/>
    </location>
</feature>
<evidence type="ECO:0000313" key="19">
    <source>
        <dbReference type="EMBL" id="MBB5016417.1"/>
    </source>
</evidence>
<evidence type="ECO:0000256" key="9">
    <source>
        <dbReference type="ARBA" id="ARBA00022989"/>
    </source>
</evidence>
<feature type="transmembrane region" description="Helical" evidence="17">
    <location>
        <begin position="191"/>
        <end position="217"/>
    </location>
</feature>
<dbReference type="InterPro" id="IPR051936">
    <property type="entry name" value="Heme-iron_electron_transfer"/>
</dbReference>
<evidence type="ECO:0000256" key="1">
    <source>
        <dbReference type="ARBA" id="ARBA00004651"/>
    </source>
</evidence>
<evidence type="ECO:0000256" key="16">
    <source>
        <dbReference type="PIRSR" id="PIRSR603816-1"/>
    </source>
</evidence>
<evidence type="ECO:0000256" key="7">
    <source>
        <dbReference type="ARBA" id="ARBA00022723"/>
    </source>
</evidence>
<dbReference type="PANTHER" id="PTHR30598">
    <property type="entry name" value="NITRATE REDUCTASE PRIVATE CHAPERONE, REDOX ENZYME MATURATION PROTEIN REMP FAMILY"/>
    <property type="match status" value="1"/>
</dbReference>
<evidence type="ECO:0000256" key="12">
    <source>
        <dbReference type="ARBA" id="ARBA00023063"/>
    </source>
</evidence>
<feature type="transmembrane region" description="Helical" evidence="17">
    <location>
        <begin position="50"/>
        <end position="71"/>
    </location>
</feature>
<evidence type="ECO:0000256" key="11">
    <source>
        <dbReference type="ARBA" id="ARBA00023004"/>
    </source>
</evidence>
<comment type="caution">
    <text evidence="19">The sequence shown here is derived from an EMBL/GenBank/DDBJ whole genome shotgun (WGS) entry which is preliminary data.</text>
</comment>
<dbReference type="InterPro" id="IPR023234">
    <property type="entry name" value="NarG-like_domain"/>
</dbReference>
<proteinExistence type="predicted"/>
<dbReference type="Proteomes" id="UP000519004">
    <property type="component" value="Unassembled WGS sequence"/>
</dbReference>
<dbReference type="GO" id="GO:0019645">
    <property type="term" value="P:anaerobic electron transport chain"/>
    <property type="evidence" value="ECO:0007669"/>
    <property type="project" value="UniProtKB-ARBA"/>
</dbReference>
<keyword evidence="12" id="KW-0534">Nitrate assimilation</keyword>
<sequence>MNTMHYLDQFFFQLYPYIALAVFLIGSWVRFDRDAYTWRTGSSQLLSDRWLFWGSNLFHIGVIAILLGHFVGLLTPEWAYKPFISSGTKQLLAMAVGGFFGALCLIGLSMLIIRRLTQPRVRVNTAGRDWLVLWLLLAQLLLGLFSIVVSADHLDGAVMVQLGHWAQHIVTFRWGAADFVADVHWVYKAHIALGMTLFLIFPFTRLVHIWSVPLGYLRRPWQVVRRRGATLRYAGK</sequence>
<feature type="transmembrane region" description="Helical" evidence="17">
    <location>
        <begin position="12"/>
        <end position="29"/>
    </location>
</feature>
<keyword evidence="5 16" id="KW-0349">Heme</keyword>
<feature type="binding site" description="axial binding residue" evidence="16">
    <location>
        <position position="69"/>
    </location>
    <ligand>
        <name>heme b</name>
        <dbReference type="ChEBI" id="CHEBI:60344"/>
        <label>1</label>
    </ligand>
    <ligandPart>
        <name>Fe</name>
        <dbReference type="ChEBI" id="CHEBI:18248"/>
    </ligandPart>
</feature>
<keyword evidence="7" id="KW-0479">Metal-binding</keyword>
<dbReference type="FunFam" id="1.20.950.20:FF:000001">
    <property type="entry name" value="Respiratory nitrate reductase subunit gamma"/>
    <property type="match status" value="1"/>
</dbReference>
<keyword evidence="13 17" id="KW-0472">Membrane</keyword>
<comment type="catalytic activity">
    <reaction evidence="14">
        <text>nitrate + a quinol = a quinone + nitrite + H2O</text>
        <dbReference type="Rhea" id="RHEA:56144"/>
        <dbReference type="ChEBI" id="CHEBI:15377"/>
        <dbReference type="ChEBI" id="CHEBI:16301"/>
        <dbReference type="ChEBI" id="CHEBI:17632"/>
        <dbReference type="ChEBI" id="CHEBI:24646"/>
        <dbReference type="ChEBI" id="CHEBI:132124"/>
        <dbReference type="EC" id="1.7.5.1"/>
    </reaction>
</comment>
<dbReference type="EMBL" id="JACHHX010000019">
    <property type="protein sequence ID" value="MBB5016417.1"/>
    <property type="molecule type" value="Genomic_DNA"/>
</dbReference>
<name>A0A7W7Y1K3_9GAMM</name>
<dbReference type="GO" id="GO:0009055">
    <property type="term" value="F:electron transfer activity"/>
    <property type="evidence" value="ECO:0007669"/>
    <property type="project" value="TreeGrafter"/>
</dbReference>
<evidence type="ECO:0000256" key="4">
    <source>
        <dbReference type="ARBA" id="ARBA00022475"/>
    </source>
</evidence>
<dbReference type="Gene3D" id="1.20.950.20">
    <property type="entry name" value="Transmembrane di-heme cytochromes, Chain C"/>
    <property type="match status" value="1"/>
</dbReference>
<dbReference type="InterPro" id="IPR003816">
    <property type="entry name" value="Nitrate_red_gam"/>
</dbReference>
<evidence type="ECO:0000256" key="8">
    <source>
        <dbReference type="ARBA" id="ARBA00022982"/>
    </source>
</evidence>
<dbReference type="GO" id="GO:0005886">
    <property type="term" value="C:plasma membrane"/>
    <property type="evidence" value="ECO:0007669"/>
    <property type="project" value="UniProtKB-SubCell"/>
</dbReference>
<dbReference type="GO" id="GO:0042128">
    <property type="term" value="P:nitrate assimilation"/>
    <property type="evidence" value="ECO:0007669"/>
    <property type="project" value="UniProtKB-KW"/>
</dbReference>
<feature type="domain" description="NarG-like" evidence="18">
    <location>
        <begin position="8"/>
        <end position="227"/>
    </location>
</feature>
<dbReference type="GO" id="GO:0009325">
    <property type="term" value="C:nitrate reductase complex"/>
    <property type="evidence" value="ECO:0007669"/>
    <property type="project" value="InterPro"/>
</dbReference>
<evidence type="ECO:0000256" key="13">
    <source>
        <dbReference type="ARBA" id="ARBA00023136"/>
    </source>
</evidence>
<feature type="transmembrane region" description="Helical" evidence="17">
    <location>
        <begin position="91"/>
        <end position="111"/>
    </location>
</feature>
<dbReference type="GO" id="GO:0020037">
    <property type="term" value="F:heme binding"/>
    <property type="evidence" value="ECO:0007669"/>
    <property type="project" value="TreeGrafter"/>
</dbReference>
<evidence type="ECO:0000313" key="20">
    <source>
        <dbReference type="Proteomes" id="UP000519004"/>
    </source>
</evidence>
<keyword evidence="10 19" id="KW-0560">Oxidoreductase</keyword>
<dbReference type="GO" id="GO:0160182">
    <property type="term" value="F:nitrate reductase (quinone) activity"/>
    <property type="evidence" value="ECO:0007669"/>
    <property type="project" value="UniProtKB-EC"/>
</dbReference>
<gene>
    <name evidence="19" type="ORF">HNQ58_002332</name>
</gene>
<dbReference type="AlphaFoldDB" id="A0A7W7Y1K3"/>
<keyword evidence="3" id="KW-0813">Transport</keyword>
<keyword evidence="9 17" id="KW-1133">Transmembrane helix</keyword>
<evidence type="ECO:0000256" key="17">
    <source>
        <dbReference type="SAM" id="Phobius"/>
    </source>
</evidence>
<dbReference type="InterPro" id="IPR036197">
    <property type="entry name" value="NarG-like_sf"/>
</dbReference>
<reference evidence="19 20" key="1">
    <citation type="submission" date="2020-08" db="EMBL/GenBank/DDBJ databases">
        <title>Genomic Encyclopedia of Type Strains, Phase IV (KMG-IV): sequencing the most valuable type-strain genomes for metagenomic binning, comparative biology and taxonomic classification.</title>
        <authorList>
            <person name="Goeker M."/>
        </authorList>
    </citation>
    <scope>NUCLEOTIDE SEQUENCE [LARGE SCALE GENOMIC DNA]</scope>
    <source>
        <strain evidence="19 20">DSM 25897</strain>
    </source>
</reference>
<comment type="subcellular location">
    <subcellularLocation>
        <location evidence="1">Cell membrane</location>
        <topology evidence="1">Multi-pass membrane protein</topology>
    </subcellularLocation>
</comment>
<comment type="subunit">
    <text evidence="15">Dimer of heterotrimers each composed of an alpha, a beta and a gamma chain. Alpha and beta are catalytic chains; gamma chains are involved in binding the enzyme complex to the cytoplasmic membrane.</text>
</comment>
<evidence type="ECO:0000256" key="6">
    <source>
        <dbReference type="ARBA" id="ARBA00022692"/>
    </source>
</evidence>
<evidence type="ECO:0000256" key="2">
    <source>
        <dbReference type="ARBA" id="ARBA00012500"/>
    </source>
</evidence>
<evidence type="ECO:0000256" key="15">
    <source>
        <dbReference type="ARBA" id="ARBA00063882"/>
    </source>
</evidence>
<feature type="binding site" description="axial binding residue" evidence="16">
    <location>
        <position position="59"/>
    </location>
    <ligand>
        <name>heme b</name>
        <dbReference type="ChEBI" id="CHEBI:60344"/>
        <label>1</label>
    </ligand>
    <ligandPart>
        <name>Fe</name>
        <dbReference type="ChEBI" id="CHEBI:18248"/>
    </ligandPart>
</feature>
<dbReference type="PANTHER" id="PTHR30598:SF3">
    <property type="entry name" value="RESPIRATORY NITRATE REDUCTASE 1 GAMMA CHAIN"/>
    <property type="match status" value="1"/>
</dbReference>
<feature type="binding site" description="axial binding residue" evidence="16">
    <location>
        <position position="208"/>
    </location>
    <ligand>
        <name>heme b</name>
        <dbReference type="ChEBI" id="CHEBI:60344"/>
        <label>1</label>
    </ligand>
    <ligandPart>
        <name>Fe</name>
        <dbReference type="ChEBI" id="CHEBI:18248"/>
    </ligandPart>
</feature>
<evidence type="ECO:0000256" key="5">
    <source>
        <dbReference type="ARBA" id="ARBA00022617"/>
    </source>
</evidence>
<accession>A0A7W7Y1K3</accession>
<keyword evidence="4" id="KW-1003">Cell membrane</keyword>
<evidence type="ECO:0000259" key="18">
    <source>
        <dbReference type="Pfam" id="PF02665"/>
    </source>
</evidence>